<reference evidence="2 3" key="1">
    <citation type="journal article" date="2010" name="Nature">
        <title>The Ectocarpus genome and the independent evolution of multicellularity in brown algae.</title>
        <authorList>
            <person name="Cock J.M."/>
            <person name="Sterck L."/>
            <person name="Rouze P."/>
            <person name="Scornet D."/>
            <person name="Allen A.E."/>
            <person name="Amoutzias G."/>
            <person name="Anthouard V."/>
            <person name="Artiguenave F."/>
            <person name="Aury J.M."/>
            <person name="Badger J.H."/>
            <person name="Beszteri B."/>
            <person name="Billiau K."/>
            <person name="Bonnet E."/>
            <person name="Bothwell J.H."/>
            <person name="Bowler C."/>
            <person name="Boyen C."/>
            <person name="Brownlee C."/>
            <person name="Carrano C.J."/>
            <person name="Charrier B."/>
            <person name="Cho G.Y."/>
            <person name="Coelho S.M."/>
            <person name="Collen J."/>
            <person name="Corre E."/>
            <person name="Da Silva C."/>
            <person name="Delage L."/>
            <person name="Delaroque N."/>
            <person name="Dittami S.M."/>
            <person name="Doulbeau S."/>
            <person name="Elias M."/>
            <person name="Farnham G."/>
            <person name="Gachon C.M."/>
            <person name="Gschloessl B."/>
            <person name="Heesch S."/>
            <person name="Jabbari K."/>
            <person name="Jubin C."/>
            <person name="Kawai H."/>
            <person name="Kimura K."/>
            <person name="Kloareg B."/>
            <person name="Kupper F.C."/>
            <person name="Lang D."/>
            <person name="Le Bail A."/>
            <person name="Leblanc C."/>
            <person name="Lerouge P."/>
            <person name="Lohr M."/>
            <person name="Lopez P.J."/>
            <person name="Martens C."/>
            <person name="Maumus F."/>
            <person name="Michel G."/>
            <person name="Miranda-Saavedra D."/>
            <person name="Morales J."/>
            <person name="Moreau H."/>
            <person name="Motomura T."/>
            <person name="Nagasato C."/>
            <person name="Napoli C.A."/>
            <person name="Nelson D.R."/>
            <person name="Nyvall-Collen P."/>
            <person name="Peters A.F."/>
            <person name="Pommier C."/>
            <person name="Potin P."/>
            <person name="Poulain J."/>
            <person name="Quesneville H."/>
            <person name="Read B."/>
            <person name="Rensing S.A."/>
            <person name="Ritter A."/>
            <person name="Rousvoal S."/>
            <person name="Samanta M."/>
            <person name="Samson G."/>
            <person name="Schroeder D.C."/>
            <person name="Segurens B."/>
            <person name="Strittmatter M."/>
            <person name="Tonon T."/>
            <person name="Tregear J.W."/>
            <person name="Valentin K."/>
            <person name="von Dassow P."/>
            <person name="Yamagishi T."/>
            <person name="Van de Peer Y."/>
            <person name="Wincker P."/>
        </authorList>
    </citation>
    <scope>NUCLEOTIDE SEQUENCE [LARGE SCALE GENOMIC DNA]</scope>
    <source>
        <strain evidence="3">Ec32 / CCAP1310/4</strain>
    </source>
</reference>
<feature type="compositionally biased region" description="Gly residues" evidence="1">
    <location>
        <begin position="386"/>
        <end position="397"/>
    </location>
</feature>
<dbReference type="AlphaFoldDB" id="D7FQ98"/>
<name>D7FQ98_ECTSI</name>
<proteinExistence type="predicted"/>
<evidence type="ECO:0000256" key="1">
    <source>
        <dbReference type="SAM" id="MobiDB-lite"/>
    </source>
</evidence>
<feature type="compositionally biased region" description="Low complexity" evidence="1">
    <location>
        <begin position="206"/>
        <end position="216"/>
    </location>
</feature>
<dbReference type="Gene3D" id="1.10.10.60">
    <property type="entry name" value="Homeodomain-like"/>
    <property type="match status" value="1"/>
</dbReference>
<evidence type="ECO:0000313" key="3">
    <source>
        <dbReference type="Proteomes" id="UP000002630"/>
    </source>
</evidence>
<feature type="region of interest" description="Disordered" evidence="1">
    <location>
        <begin position="304"/>
        <end position="413"/>
    </location>
</feature>
<dbReference type="EMBL" id="FN649727">
    <property type="protein sequence ID" value="CBJ48430.1"/>
    <property type="molecule type" value="Genomic_DNA"/>
</dbReference>
<feature type="region of interest" description="Disordered" evidence="1">
    <location>
        <begin position="102"/>
        <end position="184"/>
    </location>
</feature>
<feature type="compositionally biased region" description="Pro residues" evidence="1">
    <location>
        <begin position="155"/>
        <end position="165"/>
    </location>
</feature>
<dbReference type="Proteomes" id="UP000002630">
    <property type="component" value="Linkage Group LG02"/>
</dbReference>
<organism evidence="2 3">
    <name type="scientific">Ectocarpus siliculosus</name>
    <name type="common">Brown alga</name>
    <name type="synonym">Conferva siliculosa</name>
    <dbReference type="NCBI Taxonomy" id="2880"/>
    <lineage>
        <taxon>Eukaryota</taxon>
        <taxon>Sar</taxon>
        <taxon>Stramenopiles</taxon>
        <taxon>Ochrophyta</taxon>
        <taxon>PX clade</taxon>
        <taxon>Phaeophyceae</taxon>
        <taxon>Ectocarpales</taxon>
        <taxon>Ectocarpaceae</taxon>
        <taxon>Ectocarpus</taxon>
    </lineage>
</organism>
<dbReference type="EMBL" id="FN648375">
    <property type="protein sequence ID" value="CBJ48430.1"/>
    <property type="molecule type" value="Genomic_DNA"/>
</dbReference>
<feature type="region of interest" description="Disordered" evidence="1">
    <location>
        <begin position="1"/>
        <end position="26"/>
    </location>
</feature>
<feature type="compositionally biased region" description="Basic and acidic residues" evidence="1">
    <location>
        <begin position="1"/>
        <end position="10"/>
    </location>
</feature>
<accession>D7FQ98</accession>
<evidence type="ECO:0000313" key="2">
    <source>
        <dbReference type="EMBL" id="CBJ48430.1"/>
    </source>
</evidence>
<feature type="region of interest" description="Disordered" evidence="1">
    <location>
        <begin position="31"/>
        <end position="50"/>
    </location>
</feature>
<feature type="region of interest" description="Disordered" evidence="1">
    <location>
        <begin position="206"/>
        <end position="249"/>
    </location>
</feature>
<feature type="compositionally biased region" description="Low complexity" evidence="1">
    <location>
        <begin position="313"/>
        <end position="337"/>
    </location>
</feature>
<feature type="compositionally biased region" description="Low complexity" evidence="1">
    <location>
        <begin position="354"/>
        <end position="376"/>
    </location>
</feature>
<gene>
    <name evidence="2" type="ORF">Esi_0002_0238</name>
</gene>
<evidence type="ECO:0008006" key="4">
    <source>
        <dbReference type="Google" id="ProtNLM"/>
    </source>
</evidence>
<dbReference type="InParanoid" id="D7FQ98"/>
<feature type="compositionally biased region" description="Gly residues" evidence="1">
    <location>
        <begin position="338"/>
        <end position="353"/>
    </location>
</feature>
<sequence>MMMLDWERPSRSQLADSMEVDNRPGLDEAAANTAVSAATPPPADVSRMKAEDGSVVITAGTTTTTVSEASLKALYPAAAAAAAAVAAEASRSQIPAGGCETFTWGQTKPTEAEASVAPPSTPRRASAESEGGGGSRSADYRPVTGWERTTLMRAPSPPAPSPPQSSLPVKGTPVLASSGVTRGQAGVGAAETASLAMKPLRSAVASATPASSSDVAELVWDPRSGPKPRGAAEARGPRGVAAANRSPLEQAMWDRDSTLLERVAPAHAEKSMQVLQMHRHDVERAAQMLTVRHGIHVMGLSSVRTTRNKRAEQQQQQQQSLLNPAARPPSSSFAATGGSSGSSGGGGGGGGRSSGRASFEGWQAAAAPRAPPAAKAVGTASPTHGGASGPGGGGGGAVAAAGGAPRCGKKADAQGVTREEAKLAGDAFMRHGRDLNAVQKTLGWKRSRVVEYYYCVWKYSPAYQVWKATRHKAGLPGVSKGAGTGGAGSGVHSASAGGLTGGGILNASSDGMRWRGSRLRTLKAPSSQ</sequence>
<protein>
    <recommendedName>
        <fullName evidence="4">SANT domain-containing protein</fullName>
    </recommendedName>
</protein>
<keyword evidence="3" id="KW-1185">Reference proteome</keyword>